<dbReference type="SUPFAM" id="SSF49452">
    <property type="entry name" value="Starch-binding domain-like"/>
    <property type="match status" value="1"/>
</dbReference>
<dbReference type="SUPFAM" id="SSF56935">
    <property type="entry name" value="Porins"/>
    <property type="match status" value="1"/>
</dbReference>
<keyword evidence="3" id="KW-1134">Transmembrane beta strand</keyword>
<evidence type="ECO:0000313" key="11">
    <source>
        <dbReference type="Proteomes" id="UP001139125"/>
    </source>
</evidence>
<dbReference type="Gene3D" id="2.40.170.20">
    <property type="entry name" value="TonB-dependent receptor, beta-barrel domain"/>
    <property type="match status" value="1"/>
</dbReference>
<dbReference type="InterPro" id="IPR012910">
    <property type="entry name" value="Plug_dom"/>
</dbReference>
<feature type="signal peptide" evidence="8">
    <location>
        <begin position="1"/>
        <end position="21"/>
    </location>
</feature>
<sequence>MDVKKLLSFFFFLLISQSLLAQTGKITGFVTDMEGEPLPGVNVIIAGTTQGTATQPDGYYQILNVKPGTYTLRASFVGFTPVVIEEVEVNINLTTEVDIEMSEQTFEGEEVVVVAEQPVVKKDVSSSQANISKENIDALPVASVSDVVGLQAGVEGLSVRGSGSDEISFNLNGFTLRSGRDNSPFTGVSVTSVENVQLQTGGFNAEYGNLRSGLINVTSKEGNPDRYTVDGLIRITPPQKKNVGQDINSPNSYWLRPYMDDEVAWTGTDNGTWDRYTQQNYPSFIGWNAFSQNLLADDDPTNDLTPEAAQQAFLWQHRKDFAITEPDYEIDLTVGGPVPFVSEKLGDLRFSSSLRQTQTMYMVPLSRDRYQQTTFQTKVTSNVGTGMKLSIDGLYSKETGTGASQSGNPGFFVSPSGIAGSIERVSFIESRLYATDYWAPSERVSANLGAQFTHSINNNTFYEVKVSNYYSSNSTNPGGFRDTSDVVSFGGVGFSAAPFGFFDETSFGLASGMRMGVGMSTSRDSSEVSDLNVNFAITSQVDRFNLIKAGIDFNRTNSRVNYGSFDKVLPSGRTRSVWNTTPYRIGAYVQDKLEFRGMIANLGLRLTYNDPNVEWYDYEPFTDLFSSGNASALDTAATSDVDPQVVLQPRLGVSFPITESSKLFFNYGHFVQLPDPENLYLVRVEPFTNTVTRIAAPGNSLPKTVAYELGYEQNLFDNYLIRISGYYKDLTNQPIQVSFTGRDNSNYTVSRPFSYEDIRGIEFTLRKQRGRFFWGEINYTYDVQTTGFFGTLENYENPFEQRQYERLTADNDINRSTPRPYARLQLYFQTPSDVGPEFLGGHPLGSWQVVPLVTWRAGDKFTYTGGGSIPGIVDNLQYRDFWGTSLRLTKRVDLGDGSNLRFFADVSNVINRRNFSIFNSGLIDGNDYLDYMASLHLPKGKLEEINLLSSRVPGNDQPGDYRPASVEYVPIEATTDLGTISNPNGRALYYNTQEGKYYQFENGSFVEADKGFVNKVLDDKAYINMPNQRFFNFLDPRTIRFGVRFSF</sequence>
<organism evidence="10 11">
    <name type="scientific">Gracilimonas sediminicola</name>
    <dbReference type="NCBI Taxonomy" id="2952158"/>
    <lineage>
        <taxon>Bacteria</taxon>
        <taxon>Pseudomonadati</taxon>
        <taxon>Balneolota</taxon>
        <taxon>Balneolia</taxon>
        <taxon>Balneolales</taxon>
        <taxon>Balneolaceae</taxon>
        <taxon>Gracilimonas</taxon>
    </lineage>
</organism>
<evidence type="ECO:0000256" key="7">
    <source>
        <dbReference type="ARBA" id="ARBA00023237"/>
    </source>
</evidence>
<dbReference type="Gene3D" id="2.170.130.10">
    <property type="entry name" value="TonB-dependent receptor, plug domain"/>
    <property type="match status" value="1"/>
</dbReference>
<dbReference type="GO" id="GO:0009279">
    <property type="term" value="C:cell outer membrane"/>
    <property type="evidence" value="ECO:0007669"/>
    <property type="project" value="UniProtKB-SubCell"/>
</dbReference>
<comment type="subcellular location">
    <subcellularLocation>
        <location evidence="1">Cell outer membrane</location>
        <topology evidence="1">Multi-pass membrane protein</topology>
    </subcellularLocation>
</comment>
<dbReference type="GO" id="GO:0030246">
    <property type="term" value="F:carbohydrate binding"/>
    <property type="evidence" value="ECO:0007669"/>
    <property type="project" value="InterPro"/>
</dbReference>
<keyword evidence="11" id="KW-1185">Reference proteome</keyword>
<evidence type="ECO:0000256" key="3">
    <source>
        <dbReference type="ARBA" id="ARBA00022452"/>
    </source>
</evidence>
<dbReference type="GO" id="GO:0044718">
    <property type="term" value="P:siderophore transmembrane transport"/>
    <property type="evidence" value="ECO:0007669"/>
    <property type="project" value="TreeGrafter"/>
</dbReference>
<dbReference type="Proteomes" id="UP001139125">
    <property type="component" value="Unassembled WGS sequence"/>
</dbReference>
<evidence type="ECO:0000256" key="2">
    <source>
        <dbReference type="ARBA" id="ARBA00022448"/>
    </source>
</evidence>
<dbReference type="Gene3D" id="2.60.40.1120">
    <property type="entry name" value="Carboxypeptidase-like, regulatory domain"/>
    <property type="match status" value="1"/>
</dbReference>
<keyword evidence="2" id="KW-0813">Transport</keyword>
<keyword evidence="6" id="KW-0472">Membrane</keyword>
<evidence type="ECO:0000313" key="10">
    <source>
        <dbReference type="EMBL" id="MCP9291993.1"/>
    </source>
</evidence>
<dbReference type="RefSeq" id="WP_255134867.1">
    <property type="nucleotide sequence ID" value="NZ_JANDBC010000002.1"/>
</dbReference>
<feature type="chain" id="PRO_5040940510" evidence="8">
    <location>
        <begin position="22"/>
        <end position="1047"/>
    </location>
</feature>
<dbReference type="InterPro" id="IPR013784">
    <property type="entry name" value="Carb-bd-like_fold"/>
</dbReference>
<comment type="caution">
    <text evidence="10">The sequence shown here is derived from an EMBL/GenBank/DDBJ whole genome shotgun (WGS) entry which is preliminary data.</text>
</comment>
<dbReference type="InterPro" id="IPR039426">
    <property type="entry name" value="TonB-dep_rcpt-like"/>
</dbReference>
<keyword evidence="4" id="KW-0812">Transmembrane</keyword>
<proteinExistence type="predicted"/>
<feature type="domain" description="TonB-dependent receptor plug" evidence="9">
    <location>
        <begin position="121"/>
        <end position="209"/>
    </location>
</feature>
<dbReference type="PANTHER" id="PTHR30069">
    <property type="entry name" value="TONB-DEPENDENT OUTER MEMBRANE RECEPTOR"/>
    <property type="match status" value="1"/>
</dbReference>
<evidence type="ECO:0000256" key="6">
    <source>
        <dbReference type="ARBA" id="ARBA00023136"/>
    </source>
</evidence>
<evidence type="ECO:0000259" key="9">
    <source>
        <dbReference type="Pfam" id="PF07715"/>
    </source>
</evidence>
<evidence type="ECO:0000256" key="1">
    <source>
        <dbReference type="ARBA" id="ARBA00004571"/>
    </source>
</evidence>
<reference evidence="10" key="1">
    <citation type="submission" date="2022-06" db="EMBL/GenBank/DDBJ databases">
        <title>Gracilimonas sp. CAU 1638 isolated from sea sediment.</title>
        <authorList>
            <person name="Kim W."/>
        </authorList>
    </citation>
    <scope>NUCLEOTIDE SEQUENCE</scope>
    <source>
        <strain evidence="10">CAU 1638</strain>
    </source>
</reference>
<name>A0A9X2L5I2_9BACT</name>
<accession>A0A9X2L5I2</accession>
<dbReference type="GO" id="GO:0015344">
    <property type="term" value="F:siderophore uptake transmembrane transporter activity"/>
    <property type="evidence" value="ECO:0007669"/>
    <property type="project" value="TreeGrafter"/>
</dbReference>
<evidence type="ECO:0000256" key="5">
    <source>
        <dbReference type="ARBA" id="ARBA00022729"/>
    </source>
</evidence>
<dbReference type="InterPro" id="IPR036942">
    <property type="entry name" value="Beta-barrel_TonB_sf"/>
</dbReference>
<gene>
    <name evidence="10" type="ORF">NM125_10435</name>
</gene>
<dbReference type="AlphaFoldDB" id="A0A9X2L5I2"/>
<dbReference type="Pfam" id="PF13715">
    <property type="entry name" value="CarbopepD_reg_2"/>
    <property type="match status" value="1"/>
</dbReference>
<protein>
    <submittedName>
        <fullName evidence="10">TonB-dependent receptor</fullName>
    </submittedName>
</protein>
<dbReference type="InterPro" id="IPR037066">
    <property type="entry name" value="Plug_dom_sf"/>
</dbReference>
<dbReference type="EMBL" id="JANDBC010000002">
    <property type="protein sequence ID" value="MCP9291993.1"/>
    <property type="molecule type" value="Genomic_DNA"/>
</dbReference>
<evidence type="ECO:0000256" key="4">
    <source>
        <dbReference type="ARBA" id="ARBA00022692"/>
    </source>
</evidence>
<keyword evidence="10" id="KW-0675">Receptor</keyword>
<dbReference type="PANTHER" id="PTHR30069:SF29">
    <property type="entry name" value="HEMOGLOBIN AND HEMOGLOBIN-HAPTOGLOBIN-BINDING PROTEIN 1-RELATED"/>
    <property type="match status" value="1"/>
</dbReference>
<keyword evidence="7" id="KW-0998">Cell outer membrane</keyword>
<keyword evidence="5 8" id="KW-0732">Signal</keyword>
<dbReference type="Pfam" id="PF07715">
    <property type="entry name" value="Plug"/>
    <property type="match status" value="1"/>
</dbReference>
<evidence type="ECO:0000256" key="8">
    <source>
        <dbReference type="SAM" id="SignalP"/>
    </source>
</evidence>